<keyword evidence="3" id="KW-1185">Reference proteome</keyword>
<gene>
    <name evidence="2" type="ORF">E6C50_08930</name>
</gene>
<dbReference type="EMBL" id="SSNZ01000002">
    <property type="protein sequence ID" value="THF51866.1"/>
    <property type="molecule type" value="Genomic_DNA"/>
</dbReference>
<name>A0A4S4A0M5_9FLAO</name>
<evidence type="ECO:0000313" key="3">
    <source>
        <dbReference type="Proteomes" id="UP000307507"/>
    </source>
</evidence>
<evidence type="ECO:0000313" key="2">
    <source>
        <dbReference type="EMBL" id="THF51866.1"/>
    </source>
</evidence>
<keyword evidence="1" id="KW-0732">Signal</keyword>
<reference evidence="2 3" key="1">
    <citation type="submission" date="2019-04" db="EMBL/GenBank/DDBJ databases">
        <title>Flavobacterium sp. nov. isolated from construction timber.</title>
        <authorList>
            <person name="Lin S.-Y."/>
            <person name="Chang C.-T."/>
            <person name="Young C.-C."/>
        </authorList>
    </citation>
    <scope>NUCLEOTIDE SEQUENCE [LARGE SCALE GENOMIC DNA]</scope>
    <source>
        <strain evidence="2 3">CC-CTC003</strain>
    </source>
</reference>
<sequence>MKKTAFALLILALSVSSCISTKSTIKNIDETASRPILRGDYYVLTEYSDSAKYGYDSDYPINIGFISQSQEQNNVTYFFNGLEGPDGQKLSFEKTGSCCPFPTKNNRVGAGMLAQYTVTWEGQSKPVILHFNTFEKGKIMCPKGLSIKKNPSRTH</sequence>
<organism evidence="2 3">
    <name type="scientific">Flavobacterium supellecticarium</name>
    <dbReference type="NCBI Taxonomy" id="2565924"/>
    <lineage>
        <taxon>Bacteria</taxon>
        <taxon>Pseudomonadati</taxon>
        <taxon>Bacteroidota</taxon>
        <taxon>Flavobacteriia</taxon>
        <taxon>Flavobacteriales</taxon>
        <taxon>Flavobacteriaceae</taxon>
        <taxon>Flavobacterium</taxon>
    </lineage>
</organism>
<dbReference type="OrthoDB" id="5522619at2"/>
<accession>A0A4S4A0M5</accession>
<dbReference type="Proteomes" id="UP000307507">
    <property type="component" value="Unassembled WGS sequence"/>
</dbReference>
<feature type="signal peptide" evidence="1">
    <location>
        <begin position="1"/>
        <end position="19"/>
    </location>
</feature>
<dbReference type="PROSITE" id="PS51257">
    <property type="entry name" value="PROKAR_LIPOPROTEIN"/>
    <property type="match status" value="1"/>
</dbReference>
<feature type="chain" id="PRO_5020805135" evidence="1">
    <location>
        <begin position="20"/>
        <end position="155"/>
    </location>
</feature>
<evidence type="ECO:0000256" key="1">
    <source>
        <dbReference type="SAM" id="SignalP"/>
    </source>
</evidence>
<proteinExistence type="predicted"/>
<protein>
    <submittedName>
        <fullName evidence="2">2-dehydro-3-deoxyphosphooctonate aldolase</fullName>
    </submittedName>
</protein>
<dbReference type="RefSeq" id="WP_136402849.1">
    <property type="nucleotide sequence ID" value="NZ_SSNZ01000002.1"/>
</dbReference>
<dbReference type="AlphaFoldDB" id="A0A4S4A0M5"/>
<comment type="caution">
    <text evidence="2">The sequence shown here is derived from an EMBL/GenBank/DDBJ whole genome shotgun (WGS) entry which is preliminary data.</text>
</comment>